<feature type="region of interest" description="Disordered" evidence="1">
    <location>
        <begin position="413"/>
        <end position="435"/>
    </location>
</feature>
<feature type="transmembrane region" description="Helical" evidence="2">
    <location>
        <begin position="66"/>
        <end position="95"/>
    </location>
</feature>
<dbReference type="PANTHER" id="PTHR34978:SF3">
    <property type="entry name" value="SLR0241 PROTEIN"/>
    <property type="match status" value="1"/>
</dbReference>
<keyword evidence="2" id="KW-1133">Transmembrane helix</keyword>
<dbReference type="InterPro" id="IPR008756">
    <property type="entry name" value="Peptidase_M56"/>
</dbReference>
<gene>
    <name evidence="4" type="ORF">DVW87_04035</name>
</gene>
<evidence type="ECO:0000256" key="2">
    <source>
        <dbReference type="SAM" id="Phobius"/>
    </source>
</evidence>
<dbReference type="CDD" id="cd07341">
    <property type="entry name" value="M56_BlaR1_MecR1_like"/>
    <property type="match status" value="1"/>
</dbReference>
<evidence type="ECO:0000313" key="5">
    <source>
        <dbReference type="Proteomes" id="UP000253918"/>
    </source>
</evidence>
<feature type="transmembrane region" description="Helical" evidence="2">
    <location>
        <begin position="264"/>
        <end position="283"/>
    </location>
</feature>
<name>A0A369W0A1_9SPHN</name>
<dbReference type="EMBL" id="QQNB01000001">
    <property type="protein sequence ID" value="RDE07479.1"/>
    <property type="molecule type" value="Genomic_DNA"/>
</dbReference>
<reference evidence="4 5" key="1">
    <citation type="submission" date="2018-07" db="EMBL/GenBank/DDBJ databases">
        <title>a novel species of Sphingomonas isolated from the rhizosphere soil of Araceae plant.</title>
        <authorList>
            <person name="Zhiyong W."/>
            <person name="Qinglan Z."/>
            <person name="Zhiwei F."/>
            <person name="Ding X."/>
            <person name="Gejiao W."/>
            <person name="Shixue Z."/>
        </authorList>
    </citation>
    <scope>NUCLEOTIDE SEQUENCE [LARGE SCALE GENOMIC DNA]</scope>
    <source>
        <strain evidence="4 5">WZY 27</strain>
    </source>
</reference>
<organism evidence="4 5">
    <name type="scientific">Sphingomonas aracearum</name>
    <dbReference type="NCBI Taxonomy" id="2283317"/>
    <lineage>
        <taxon>Bacteria</taxon>
        <taxon>Pseudomonadati</taxon>
        <taxon>Pseudomonadota</taxon>
        <taxon>Alphaproteobacteria</taxon>
        <taxon>Sphingomonadales</taxon>
        <taxon>Sphingomonadaceae</taxon>
        <taxon>Sphingomonas</taxon>
    </lineage>
</organism>
<keyword evidence="5" id="KW-1185">Reference proteome</keyword>
<sequence length="515" mass="53540">MALVLLIRGRVRRAFGPDVAYALWALPLLRMVLPPLPAAWKSAAPVAAAGDTITVYVVEPLSGGQVAAATAAAAFPFGTVLLGLWLAGALSFAGWHMASHARFCRRLVGTAARETMVDGVHLIESDAASGPLAFGLLRRYVAFPRDFAERYESDERDLALAHELGHHQRGDLLANWIALAVLACHWFNPLAWRAFRAFRADQEIANDARVLAGCSAVTRHAYACAIVKAAHGGAVSAACHLHTIEDLKGRLTMLKSARPSRSRLMAGGAAVASLTLAGLAITASGTAAAERVRTSVETATGVELSQIAAPAAPAAPPAPMTVASPATPARPAAPALAAPVAPAAFSAALATPAVPPVPAAPPVPPAPVAGESRSIQVTSTDGGPKKYRIVVQKRDGSVETREGVGDPAAALAGMPEVSEQNCPGTDREKMVRHDSSGGRNRIVICTNHIEAAASEGAKVAVNAARIERNAMRAARDSLRQARSSIAANRDMGAAQRAEALKGIDEAMAELDNEKD</sequence>
<accession>A0A369W0A1</accession>
<dbReference type="Proteomes" id="UP000253918">
    <property type="component" value="Unassembled WGS sequence"/>
</dbReference>
<evidence type="ECO:0000259" key="3">
    <source>
        <dbReference type="Pfam" id="PF05569"/>
    </source>
</evidence>
<comment type="caution">
    <text evidence="4">The sequence shown here is derived from an EMBL/GenBank/DDBJ whole genome shotgun (WGS) entry which is preliminary data.</text>
</comment>
<feature type="domain" description="Peptidase M56" evidence="3">
    <location>
        <begin position="3"/>
        <end position="254"/>
    </location>
</feature>
<protein>
    <recommendedName>
        <fullName evidence="3">Peptidase M56 domain-containing protein</fullName>
    </recommendedName>
</protein>
<proteinExistence type="predicted"/>
<keyword evidence="2" id="KW-0472">Membrane</keyword>
<dbReference type="PANTHER" id="PTHR34978">
    <property type="entry name" value="POSSIBLE SENSOR-TRANSDUCER PROTEIN BLAR"/>
    <property type="match status" value="1"/>
</dbReference>
<evidence type="ECO:0000313" key="4">
    <source>
        <dbReference type="EMBL" id="RDE07479.1"/>
    </source>
</evidence>
<dbReference type="OrthoDB" id="1628901at2"/>
<dbReference type="AlphaFoldDB" id="A0A369W0A1"/>
<feature type="compositionally biased region" description="Basic and acidic residues" evidence="1">
    <location>
        <begin position="425"/>
        <end position="435"/>
    </location>
</feature>
<dbReference type="Pfam" id="PF05569">
    <property type="entry name" value="Peptidase_M56"/>
    <property type="match status" value="1"/>
</dbReference>
<evidence type="ECO:0000256" key="1">
    <source>
        <dbReference type="SAM" id="MobiDB-lite"/>
    </source>
</evidence>
<dbReference type="InterPro" id="IPR052173">
    <property type="entry name" value="Beta-lactam_resp_regulator"/>
</dbReference>
<keyword evidence="2" id="KW-0812">Transmembrane</keyword>